<name>A0A926EX77_9FIRM</name>
<organism evidence="2 3">
    <name type="scientific">Paratissierella segnis</name>
    <dbReference type="NCBI Taxonomy" id="2763679"/>
    <lineage>
        <taxon>Bacteria</taxon>
        <taxon>Bacillati</taxon>
        <taxon>Bacillota</taxon>
        <taxon>Tissierellia</taxon>
        <taxon>Tissierellales</taxon>
        <taxon>Tissierellaceae</taxon>
        <taxon>Paratissierella</taxon>
    </lineage>
</organism>
<dbReference type="CDD" id="cd04182">
    <property type="entry name" value="GT_2_like_f"/>
    <property type="match status" value="1"/>
</dbReference>
<dbReference type="InterPro" id="IPR025877">
    <property type="entry name" value="MobA-like_NTP_Trfase"/>
</dbReference>
<sequence>MITGIVMASGFSNRMGKDKLLIEINGKKIIEWVLEAVKASNLNEIILIYRTKEIKRIADSYGIKTVYNPNAHLGQSQSVILGVENSKSDTYMFFVCDQPFISSELINNLIEEYNESPSKIVIPYYQGKINMPIIFPPDFKEDLLKVEGDKGGREIIHKNPTRIKKVEVQDEILLKDIDTIEDSEEIRVKNCLG</sequence>
<evidence type="ECO:0000259" key="1">
    <source>
        <dbReference type="Pfam" id="PF12804"/>
    </source>
</evidence>
<dbReference type="GO" id="GO:0016779">
    <property type="term" value="F:nucleotidyltransferase activity"/>
    <property type="evidence" value="ECO:0007669"/>
    <property type="project" value="UniProtKB-ARBA"/>
</dbReference>
<dbReference type="Proteomes" id="UP000601171">
    <property type="component" value="Unassembled WGS sequence"/>
</dbReference>
<dbReference type="EMBL" id="JACRTG010000016">
    <property type="protein sequence ID" value="MBC8587905.1"/>
    <property type="molecule type" value="Genomic_DNA"/>
</dbReference>
<evidence type="ECO:0000313" key="2">
    <source>
        <dbReference type="EMBL" id="MBC8587905.1"/>
    </source>
</evidence>
<gene>
    <name evidence="2" type="ORF">H8707_06605</name>
</gene>
<feature type="domain" description="MobA-like NTP transferase" evidence="1">
    <location>
        <begin position="4"/>
        <end position="159"/>
    </location>
</feature>
<reference evidence="2" key="1">
    <citation type="submission" date="2020-08" db="EMBL/GenBank/DDBJ databases">
        <title>Genome public.</title>
        <authorList>
            <person name="Liu C."/>
            <person name="Sun Q."/>
        </authorList>
    </citation>
    <scope>NUCLEOTIDE SEQUENCE</scope>
    <source>
        <strain evidence="2">BX21</strain>
    </source>
</reference>
<keyword evidence="3" id="KW-1185">Reference proteome</keyword>
<evidence type="ECO:0000313" key="3">
    <source>
        <dbReference type="Proteomes" id="UP000601171"/>
    </source>
</evidence>
<dbReference type="SUPFAM" id="SSF53448">
    <property type="entry name" value="Nucleotide-diphospho-sugar transferases"/>
    <property type="match status" value="1"/>
</dbReference>
<protein>
    <submittedName>
        <fullName evidence="2">Nucleotidyltransferase family protein</fullName>
    </submittedName>
</protein>
<accession>A0A926EX77</accession>
<dbReference type="Pfam" id="PF12804">
    <property type="entry name" value="NTP_transf_3"/>
    <property type="match status" value="1"/>
</dbReference>
<dbReference type="RefSeq" id="WP_262429352.1">
    <property type="nucleotide sequence ID" value="NZ_JACRTG010000016.1"/>
</dbReference>
<dbReference type="PANTHER" id="PTHR43777:SF1">
    <property type="entry name" value="MOLYBDENUM COFACTOR CYTIDYLYLTRANSFERASE"/>
    <property type="match status" value="1"/>
</dbReference>
<dbReference type="InterPro" id="IPR029044">
    <property type="entry name" value="Nucleotide-diphossugar_trans"/>
</dbReference>
<proteinExistence type="predicted"/>
<dbReference type="Gene3D" id="3.90.550.10">
    <property type="entry name" value="Spore Coat Polysaccharide Biosynthesis Protein SpsA, Chain A"/>
    <property type="match status" value="1"/>
</dbReference>
<dbReference type="AlphaFoldDB" id="A0A926EX77"/>
<dbReference type="PANTHER" id="PTHR43777">
    <property type="entry name" value="MOLYBDENUM COFACTOR CYTIDYLYLTRANSFERASE"/>
    <property type="match status" value="1"/>
</dbReference>
<comment type="caution">
    <text evidence="2">The sequence shown here is derived from an EMBL/GenBank/DDBJ whole genome shotgun (WGS) entry which is preliminary data.</text>
</comment>